<reference evidence="2" key="1">
    <citation type="submission" date="2016-06" db="EMBL/GenBank/DDBJ databases">
        <authorList>
            <person name="Rodrigo-Torres Lidia"/>
            <person name="Arahal R.David."/>
        </authorList>
    </citation>
    <scope>NUCLEOTIDE SEQUENCE [LARGE SCALE GENOMIC DNA]</scope>
    <source>
        <strain evidence="2">CECT 7223</strain>
    </source>
</reference>
<gene>
    <name evidence="1" type="ORF">VAT7223_00230</name>
</gene>
<sequence length="47" mass="5290">MKNIPLAQAKKNKKNSHTMCEVYVVETQSKTSKTVINSLHYLLVLSA</sequence>
<accession>A0A1C3IH33</accession>
<evidence type="ECO:0000313" key="1">
    <source>
        <dbReference type="EMBL" id="SBS60577.1"/>
    </source>
</evidence>
<name>A0A1C3IH33_9VIBR</name>
<organism evidence="1 2">
    <name type="scientific">Vibrio atlanticus</name>
    <dbReference type="NCBI Taxonomy" id="693153"/>
    <lineage>
        <taxon>Bacteria</taxon>
        <taxon>Pseudomonadati</taxon>
        <taxon>Pseudomonadota</taxon>
        <taxon>Gammaproteobacteria</taxon>
        <taxon>Vibrionales</taxon>
        <taxon>Vibrionaceae</taxon>
        <taxon>Vibrio</taxon>
    </lineage>
</organism>
<evidence type="ECO:0000313" key="2">
    <source>
        <dbReference type="Proteomes" id="UP000092876"/>
    </source>
</evidence>
<dbReference type="Proteomes" id="UP000092876">
    <property type="component" value="Unassembled WGS sequence"/>
</dbReference>
<proteinExistence type="predicted"/>
<dbReference type="AlphaFoldDB" id="A0A1C3IH33"/>
<dbReference type="EMBL" id="FLQP01000004">
    <property type="protein sequence ID" value="SBS60577.1"/>
    <property type="molecule type" value="Genomic_DNA"/>
</dbReference>
<protein>
    <submittedName>
        <fullName evidence="1">Uncharacterized protein</fullName>
    </submittedName>
</protein>